<keyword evidence="3" id="KW-1185">Reference proteome</keyword>
<feature type="domain" description="N-acetylmuramidase" evidence="1">
    <location>
        <begin position="23"/>
        <end position="184"/>
    </location>
</feature>
<dbReference type="AlphaFoldDB" id="A0A2H1YHA1"/>
<evidence type="ECO:0000259" key="1">
    <source>
        <dbReference type="Pfam" id="PF11860"/>
    </source>
</evidence>
<sequence length="201" mass="23193">MRKIKQKINEKDFKEAAKTLDVEVAIIKAVCEVEAPMGGFLPTGEPVILFERHKFHQFTDGVFSKKYPSISNPRAGGYISGRREHFRLQEAEKLNREAALKSASWGKFQIMGFNYKLCGFSNIQTFINAMYNSEKAQLKAFVNFIKSVGLSDELRRKDWKGFARGYNGRAYYKNAYDKKLKRAYINQIQKSYDKKLSNQCS</sequence>
<name>A0A2H1YHA1_9FLAO</name>
<evidence type="ECO:0000313" key="3">
    <source>
        <dbReference type="Proteomes" id="UP000234211"/>
    </source>
</evidence>
<gene>
    <name evidence="2" type="ORF">TNO020_40095</name>
</gene>
<protein>
    <submittedName>
        <fullName evidence="2">Peptidoglycan-binding protein</fullName>
    </submittedName>
</protein>
<dbReference type="Proteomes" id="UP000234211">
    <property type="component" value="Unassembled WGS sequence"/>
</dbReference>
<proteinExistence type="predicted"/>
<accession>A0A2H1YHA1</accession>
<dbReference type="EMBL" id="OENF01000034">
    <property type="protein sequence ID" value="SOS74876.1"/>
    <property type="molecule type" value="Genomic_DNA"/>
</dbReference>
<reference evidence="3" key="1">
    <citation type="submission" date="2017-11" db="EMBL/GenBank/DDBJ databases">
        <authorList>
            <person name="Duchaud E."/>
        </authorList>
    </citation>
    <scope>NUCLEOTIDE SEQUENCE [LARGE SCALE GENOMIC DNA]</scope>
    <source>
        <strain evidence="3">Tenacibaculum sp. TNO020</strain>
    </source>
</reference>
<dbReference type="Pfam" id="PF11860">
    <property type="entry name" value="Muramidase"/>
    <property type="match status" value="1"/>
</dbReference>
<organism evidence="2 3">
    <name type="scientific">Tenacibaculum piscium</name>
    <dbReference type="NCBI Taxonomy" id="1458515"/>
    <lineage>
        <taxon>Bacteria</taxon>
        <taxon>Pseudomonadati</taxon>
        <taxon>Bacteroidota</taxon>
        <taxon>Flavobacteriia</taxon>
        <taxon>Flavobacteriales</taxon>
        <taxon>Flavobacteriaceae</taxon>
        <taxon>Tenacibaculum</taxon>
    </lineage>
</organism>
<dbReference type="RefSeq" id="WP_101917429.1">
    <property type="nucleotide sequence ID" value="NZ_JAJGWT010000002.1"/>
</dbReference>
<evidence type="ECO:0000313" key="2">
    <source>
        <dbReference type="EMBL" id="SOS74876.1"/>
    </source>
</evidence>
<dbReference type="InterPro" id="IPR024408">
    <property type="entry name" value="Muramidase"/>
</dbReference>
<dbReference type="OrthoDB" id="1523598at2"/>